<dbReference type="CDD" id="cd06193">
    <property type="entry name" value="siderophore_interacting"/>
    <property type="match status" value="1"/>
</dbReference>
<dbReference type="OrthoDB" id="9814826at2"/>
<dbReference type="PROSITE" id="PS51384">
    <property type="entry name" value="FAD_FR"/>
    <property type="match status" value="1"/>
</dbReference>
<evidence type="ECO:0000313" key="2">
    <source>
        <dbReference type="EMBL" id="QAY71921.1"/>
    </source>
</evidence>
<evidence type="ECO:0000259" key="1">
    <source>
        <dbReference type="PROSITE" id="PS51384"/>
    </source>
</evidence>
<dbReference type="EMBL" id="CP035493">
    <property type="protein sequence ID" value="QAY71921.1"/>
    <property type="molecule type" value="Genomic_DNA"/>
</dbReference>
<dbReference type="InterPro" id="IPR039374">
    <property type="entry name" value="SIP_fam"/>
</dbReference>
<organism evidence="2 3">
    <name type="scientific">Xylanimonas protaetiae</name>
    <dbReference type="NCBI Taxonomy" id="2509457"/>
    <lineage>
        <taxon>Bacteria</taxon>
        <taxon>Bacillati</taxon>
        <taxon>Actinomycetota</taxon>
        <taxon>Actinomycetes</taxon>
        <taxon>Micrococcales</taxon>
        <taxon>Promicromonosporaceae</taxon>
        <taxon>Xylanimonas</taxon>
    </lineage>
</organism>
<dbReference type="PANTHER" id="PTHR30157:SF0">
    <property type="entry name" value="NADPH-DEPENDENT FERRIC-CHELATE REDUCTASE"/>
    <property type="match status" value="1"/>
</dbReference>
<dbReference type="Pfam" id="PF08021">
    <property type="entry name" value="FAD_binding_9"/>
    <property type="match status" value="1"/>
</dbReference>
<proteinExistence type="predicted"/>
<gene>
    <name evidence="2" type="ORF">ET471_15605</name>
</gene>
<dbReference type="SUPFAM" id="SSF63380">
    <property type="entry name" value="Riboflavin synthase domain-like"/>
    <property type="match status" value="1"/>
</dbReference>
<dbReference type="InterPro" id="IPR007037">
    <property type="entry name" value="SIP_rossman_dom"/>
</dbReference>
<accession>A0A4V0YGP4</accession>
<dbReference type="AlphaFoldDB" id="A0A4V0YGP4"/>
<dbReference type="Gene3D" id="3.40.50.80">
    <property type="entry name" value="Nucleotide-binding domain of ferredoxin-NADP reductase (FNR) module"/>
    <property type="match status" value="1"/>
</dbReference>
<dbReference type="InterPro" id="IPR039261">
    <property type="entry name" value="FNR_nucleotide-bd"/>
</dbReference>
<feature type="domain" description="FAD-binding FR-type" evidence="1">
    <location>
        <begin position="16"/>
        <end position="142"/>
    </location>
</feature>
<keyword evidence="3" id="KW-1185">Reference proteome</keyword>
<reference evidence="2 3" key="1">
    <citation type="submission" date="2019-01" db="EMBL/GenBank/DDBJ databases">
        <title>Genome sequencing of strain FW10M-9.</title>
        <authorList>
            <person name="Heo J."/>
            <person name="Kim S.-J."/>
            <person name="Kim J.-S."/>
            <person name="Hong S.-B."/>
            <person name="Kwon S.-W."/>
        </authorList>
    </citation>
    <scope>NUCLEOTIDE SEQUENCE [LARGE SCALE GENOMIC DNA]</scope>
    <source>
        <strain evidence="2 3">FW10M-9</strain>
    </source>
</reference>
<dbReference type="InterPro" id="IPR017927">
    <property type="entry name" value="FAD-bd_FR_type"/>
</dbReference>
<dbReference type="Gene3D" id="2.40.30.10">
    <property type="entry name" value="Translation factors"/>
    <property type="match status" value="1"/>
</dbReference>
<dbReference type="Pfam" id="PF04954">
    <property type="entry name" value="SIP"/>
    <property type="match status" value="1"/>
</dbReference>
<dbReference type="InterPro" id="IPR017938">
    <property type="entry name" value="Riboflavin_synthase-like_b-brl"/>
</dbReference>
<dbReference type="InterPro" id="IPR013113">
    <property type="entry name" value="SIP_FAD-bd"/>
</dbReference>
<dbReference type="Proteomes" id="UP000292118">
    <property type="component" value="Chromosome"/>
</dbReference>
<name>A0A4V0YGP4_9MICO</name>
<dbReference type="GO" id="GO:0016491">
    <property type="term" value="F:oxidoreductase activity"/>
    <property type="evidence" value="ECO:0007669"/>
    <property type="project" value="InterPro"/>
</dbReference>
<dbReference type="KEGG" id="xya:ET471_15605"/>
<dbReference type="PANTHER" id="PTHR30157">
    <property type="entry name" value="FERRIC REDUCTASE, NADPH-DEPENDENT"/>
    <property type="match status" value="1"/>
</dbReference>
<sequence>MDRDARAVVRRPVGTLGRRVLHVVRVEDVTPRYRRVVLGGADLDAGFPWADLAPTDHVKVVFPDPATGELLLPQPGPGGLRNPDGTRPAVRDYTVRAWDAEARELTLDLVLHGHGVASRWASSARPGDGLGVLGPRGNVLFPHGYPCYLAVGDATALPAISRLLEELPDGARATAILEVEDAAEEQRIASREGVEIVWVHRGAHPEADRLERALRAWTPPQDDDWFAFAAGEATAMRPVRQYLRHELGLPRAQVHVDGYWKRGEAGLDHHAVDLGDD</sequence>
<protein>
    <submittedName>
        <fullName evidence="2">Siderophore-interacting protein</fullName>
    </submittedName>
</protein>
<evidence type="ECO:0000313" key="3">
    <source>
        <dbReference type="Proteomes" id="UP000292118"/>
    </source>
</evidence>